<evidence type="ECO:0000313" key="2">
    <source>
        <dbReference type="EMBL" id="KAK6310310.1"/>
    </source>
</evidence>
<dbReference type="AlphaFoldDB" id="A0AAN8QNX1"/>
<dbReference type="InterPro" id="IPR041577">
    <property type="entry name" value="RT_RNaseH_2"/>
</dbReference>
<dbReference type="Pfam" id="PF17919">
    <property type="entry name" value="RT_RNaseH_2"/>
    <property type="match status" value="1"/>
</dbReference>
<keyword evidence="3" id="KW-1185">Reference proteome</keyword>
<organism evidence="2 3">
    <name type="scientific">Coregonus suidteri</name>
    <dbReference type="NCBI Taxonomy" id="861788"/>
    <lineage>
        <taxon>Eukaryota</taxon>
        <taxon>Metazoa</taxon>
        <taxon>Chordata</taxon>
        <taxon>Craniata</taxon>
        <taxon>Vertebrata</taxon>
        <taxon>Euteleostomi</taxon>
        <taxon>Actinopterygii</taxon>
        <taxon>Neopterygii</taxon>
        <taxon>Teleostei</taxon>
        <taxon>Protacanthopterygii</taxon>
        <taxon>Salmoniformes</taxon>
        <taxon>Salmonidae</taxon>
        <taxon>Coregoninae</taxon>
        <taxon>Coregonus</taxon>
    </lineage>
</organism>
<reference evidence="2 3" key="1">
    <citation type="submission" date="2021-04" db="EMBL/GenBank/DDBJ databases">
        <authorList>
            <person name="De Guttry C."/>
            <person name="Zahm M."/>
            <person name="Klopp C."/>
            <person name="Cabau C."/>
            <person name="Louis A."/>
            <person name="Berthelot C."/>
            <person name="Parey E."/>
            <person name="Roest Crollius H."/>
            <person name="Montfort J."/>
            <person name="Robinson-Rechavi M."/>
            <person name="Bucao C."/>
            <person name="Bouchez O."/>
            <person name="Gislard M."/>
            <person name="Lluch J."/>
            <person name="Milhes M."/>
            <person name="Lampietro C."/>
            <person name="Lopez Roques C."/>
            <person name="Donnadieu C."/>
            <person name="Braasch I."/>
            <person name="Desvignes T."/>
            <person name="Postlethwait J."/>
            <person name="Bobe J."/>
            <person name="Wedekind C."/>
            <person name="Guiguen Y."/>
        </authorList>
    </citation>
    <scope>NUCLEOTIDE SEQUENCE [LARGE SCALE GENOMIC DNA]</scope>
    <source>
        <strain evidence="2">Cs_M1</strain>
        <tissue evidence="2">Blood</tissue>
    </source>
</reference>
<dbReference type="InterPro" id="IPR043502">
    <property type="entry name" value="DNA/RNA_pol_sf"/>
</dbReference>
<evidence type="ECO:0000313" key="3">
    <source>
        <dbReference type="Proteomes" id="UP001356427"/>
    </source>
</evidence>
<name>A0AAN8QNX1_9TELE</name>
<feature type="non-terminal residue" evidence="2">
    <location>
        <position position="1"/>
    </location>
</feature>
<dbReference type="SUPFAM" id="SSF56672">
    <property type="entry name" value="DNA/RNA polymerases"/>
    <property type="match status" value="1"/>
</dbReference>
<dbReference type="InterPro" id="IPR043128">
    <property type="entry name" value="Rev_trsase/Diguanyl_cyclase"/>
</dbReference>
<dbReference type="InterPro" id="IPR050951">
    <property type="entry name" value="Retrovirus_Pol_polyprotein"/>
</dbReference>
<protein>
    <recommendedName>
        <fullName evidence="1">Reverse transcriptase/retrotransposon-derived protein RNase H-like domain-containing protein</fullName>
    </recommendedName>
</protein>
<comment type="caution">
    <text evidence="2">The sequence shown here is derived from an EMBL/GenBank/DDBJ whole genome shotgun (WGS) entry which is preliminary data.</text>
</comment>
<sequence length="127" mass="14208">SKCTFQAQSVTYLGHKITVQGLCPVEDKVRAIKDAPNPKNVSELRSFLGMVNYYGKFLPELSTVLAPLYQLLHKDCKWKWGLAQEKAFKEVKALLQSAQLLVHFDQDKEIILSCDATPYGVGAVLSH</sequence>
<proteinExistence type="predicted"/>
<evidence type="ECO:0000259" key="1">
    <source>
        <dbReference type="Pfam" id="PF17919"/>
    </source>
</evidence>
<dbReference type="PANTHER" id="PTHR37984">
    <property type="entry name" value="PROTEIN CBG26694"/>
    <property type="match status" value="1"/>
</dbReference>
<dbReference type="EMBL" id="JAGTTL010000016">
    <property type="protein sequence ID" value="KAK6310310.1"/>
    <property type="molecule type" value="Genomic_DNA"/>
</dbReference>
<accession>A0AAN8QNX1</accession>
<dbReference type="PANTHER" id="PTHR37984:SF13">
    <property type="entry name" value="RIBONUCLEASE H"/>
    <property type="match status" value="1"/>
</dbReference>
<dbReference type="Gene3D" id="3.30.70.270">
    <property type="match status" value="1"/>
</dbReference>
<dbReference type="Proteomes" id="UP001356427">
    <property type="component" value="Unassembled WGS sequence"/>
</dbReference>
<feature type="domain" description="Reverse transcriptase/retrotransposon-derived protein RNase H-like" evidence="1">
    <location>
        <begin position="80"/>
        <end position="127"/>
    </location>
</feature>
<dbReference type="FunFam" id="3.30.70.270:FF:000026">
    <property type="entry name" value="Transposon Ty3-G Gag-Pol polyprotein"/>
    <property type="match status" value="1"/>
</dbReference>
<gene>
    <name evidence="2" type="ORF">J4Q44_G00183650</name>
</gene>